<dbReference type="OrthoDB" id="7406839at2"/>
<reference evidence="2 3" key="1">
    <citation type="submission" date="2019-12" db="EMBL/GenBank/DDBJ databases">
        <title>Genomic-based taxomic classification of the family Erythrobacteraceae.</title>
        <authorList>
            <person name="Xu L."/>
        </authorList>
    </citation>
    <scope>NUCLEOTIDE SEQUENCE [LARGE SCALE GENOMIC DNA]</scope>
    <source>
        <strain evidence="2 3">KCTC 52259</strain>
    </source>
</reference>
<keyword evidence="1" id="KW-0812">Transmembrane</keyword>
<sequence length="181" mass="20752">MTLSTMRFARSLIAAVIIMVTALLFLGWYILSPRLAISQLSDWNTEPENLIALYDRERVRSAFEQQMLPQVDTYPPPLTKSVVLDAMCDPRAVRAFVVEPYGEWQFAAATGLPEELATKEPTDVMPRLMETTEDWEFERKGISEFIASPSDRKDQEGNSYRFERDGLGWRLVAIELTTEIR</sequence>
<dbReference type="RefSeq" id="WP_160602202.1">
    <property type="nucleotide sequence ID" value="NZ_WTYU01000002.1"/>
</dbReference>
<keyword evidence="1" id="KW-1133">Transmembrane helix</keyword>
<evidence type="ECO:0000313" key="3">
    <source>
        <dbReference type="Proteomes" id="UP000473531"/>
    </source>
</evidence>
<evidence type="ECO:0008006" key="4">
    <source>
        <dbReference type="Google" id="ProtNLM"/>
    </source>
</evidence>
<dbReference type="AlphaFoldDB" id="A0A6L7GI31"/>
<evidence type="ECO:0000313" key="2">
    <source>
        <dbReference type="EMBL" id="MXP15713.1"/>
    </source>
</evidence>
<dbReference type="EMBL" id="WTYU01000002">
    <property type="protein sequence ID" value="MXP15713.1"/>
    <property type="molecule type" value="Genomic_DNA"/>
</dbReference>
<proteinExistence type="predicted"/>
<organism evidence="2 3">
    <name type="scientific">Allopontixanthobacter confluentis</name>
    <dbReference type="NCBI Taxonomy" id="1849021"/>
    <lineage>
        <taxon>Bacteria</taxon>
        <taxon>Pseudomonadati</taxon>
        <taxon>Pseudomonadota</taxon>
        <taxon>Alphaproteobacteria</taxon>
        <taxon>Sphingomonadales</taxon>
        <taxon>Erythrobacteraceae</taxon>
        <taxon>Allopontixanthobacter</taxon>
    </lineage>
</organism>
<gene>
    <name evidence="2" type="ORF">GRI44_13235</name>
</gene>
<dbReference type="Proteomes" id="UP000473531">
    <property type="component" value="Unassembled WGS sequence"/>
</dbReference>
<evidence type="ECO:0000256" key="1">
    <source>
        <dbReference type="SAM" id="Phobius"/>
    </source>
</evidence>
<feature type="transmembrane region" description="Helical" evidence="1">
    <location>
        <begin position="12"/>
        <end position="31"/>
    </location>
</feature>
<protein>
    <recommendedName>
        <fullName evidence="4">DUF2939 family protein</fullName>
    </recommendedName>
</protein>
<keyword evidence="3" id="KW-1185">Reference proteome</keyword>
<keyword evidence="1" id="KW-0472">Membrane</keyword>
<accession>A0A6L7GI31</accession>
<comment type="caution">
    <text evidence="2">The sequence shown here is derived from an EMBL/GenBank/DDBJ whole genome shotgun (WGS) entry which is preliminary data.</text>
</comment>
<name>A0A6L7GI31_9SPHN</name>